<comment type="subcellular location">
    <subcellularLocation>
        <location evidence="1">Secreted</location>
        <location evidence="1">Cell wall</location>
    </subcellularLocation>
</comment>
<evidence type="ECO:0000256" key="5">
    <source>
        <dbReference type="ARBA" id="ARBA00047400"/>
    </source>
</evidence>
<dbReference type="Proteomes" id="UP000317573">
    <property type="component" value="Unassembled WGS sequence"/>
</dbReference>
<keyword evidence="3" id="KW-0134">Cell wall</keyword>
<dbReference type="Gene3D" id="3.40.50.720">
    <property type="entry name" value="NAD(P)-binding Rossmann-like Domain"/>
    <property type="match status" value="1"/>
</dbReference>
<protein>
    <recommendedName>
        <fullName evidence="4">3-oxoacyl-[acyl-carrier-protein] reductase MabA</fullName>
    </recommendedName>
</protein>
<evidence type="ECO:0000256" key="4">
    <source>
        <dbReference type="ARBA" id="ARBA00040781"/>
    </source>
</evidence>
<dbReference type="InterPro" id="IPR050259">
    <property type="entry name" value="SDR"/>
</dbReference>
<comment type="catalytic activity">
    <reaction evidence="5">
        <text>a (3R)-hydroxyacyl-[ACP] + NADP(+) = a 3-oxoacyl-[ACP] + NADPH + H(+)</text>
        <dbReference type="Rhea" id="RHEA:17397"/>
        <dbReference type="Rhea" id="RHEA-COMP:9916"/>
        <dbReference type="Rhea" id="RHEA-COMP:9945"/>
        <dbReference type="ChEBI" id="CHEBI:15378"/>
        <dbReference type="ChEBI" id="CHEBI:57783"/>
        <dbReference type="ChEBI" id="CHEBI:58349"/>
        <dbReference type="ChEBI" id="CHEBI:78776"/>
        <dbReference type="ChEBI" id="CHEBI:78827"/>
        <dbReference type="EC" id="1.1.1.100"/>
    </reaction>
    <physiologicalReaction direction="right-to-left" evidence="5">
        <dbReference type="Rhea" id="RHEA:17399"/>
    </physiologicalReaction>
</comment>
<evidence type="ECO:0000256" key="2">
    <source>
        <dbReference type="ARBA" id="ARBA00006484"/>
    </source>
</evidence>
<evidence type="ECO:0000313" key="6">
    <source>
        <dbReference type="EMBL" id="TWH17872.1"/>
    </source>
</evidence>
<dbReference type="PANTHER" id="PTHR42879">
    <property type="entry name" value="3-OXOACYL-(ACYL-CARRIER-PROTEIN) REDUCTASE"/>
    <property type="match status" value="1"/>
</dbReference>
<dbReference type="SUPFAM" id="SSF51735">
    <property type="entry name" value="NAD(P)-binding Rossmann-fold domains"/>
    <property type="match status" value="1"/>
</dbReference>
<dbReference type="PRINTS" id="PR00081">
    <property type="entry name" value="GDHRDH"/>
</dbReference>
<accession>A0A562E6X5</accession>
<dbReference type="GO" id="GO:0004316">
    <property type="term" value="F:3-oxoacyl-[acyl-carrier-protein] reductase (NADPH) activity"/>
    <property type="evidence" value="ECO:0007669"/>
    <property type="project" value="UniProtKB-EC"/>
</dbReference>
<evidence type="ECO:0000256" key="1">
    <source>
        <dbReference type="ARBA" id="ARBA00004191"/>
    </source>
</evidence>
<dbReference type="Pfam" id="PF13561">
    <property type="entry name" value="adh_short_C2"/>
    <property type="match status" value="1"/>
</dbReference>
<gene>
    <name evidence="6" type="ORF">L618_001700000180</name>
</gene>
<dbReference type="PANTHER" id="PTHR42879:SF6">
    <property type="entry name" value="NADPH-DEPENDENT REDUCTASE BACG"/>
    <property type="match status" value="1"/>
</dbReference>
<organism evidence="6 7">
    <name type="scientific">Rhodococcus rhodochrous J45</name>
    <dbReference type="NCBI Taxonomy" id="935266"/>
    <lineage>
        <taxon>Bacteria</taxon>
        <taxon>Bacillati</taxon>
        <taxon>Actinomycetota</taxon>
        <taxon>Actinomycetes</taxon>
        <taxon>Mycobacteriales</taxon>
        <taxon>Nocardiaceae</taxon>
        <taxon>Rhodococcus</taxon>
    </lineage>
</organism>
<evidence type="ECO:0000256" key="3">
    <source>
        <dbReference type="ARBA" id="ARBA00022512"/>
    </source>
</evidence>
<dbReference type="EMBL" id="VLJT01000014">
    <property type="protein sequence ID" value="TWH17872.1"/>
    <property type="molecule type" value="Genomic_DNA"/>
</dbReference>
<dbReference type="AlphaFoldDB" id="A0A562E6X5"/>
<dbReference type="InterPro" id="IPR036291">
    <property type="entry name" value="NAD(P)-bd_dom_sf"/>
</dbReference>
<comment type="similarity">
    <text evidence="2">Belongs to the short-chain dehydrogenases/reductases (SDR) family.</text>
</comment>
<proteinExistence type="inferred from homology"/>
<sequence>MAGADGHDQRPVGGGIGYAIARALATEGADVVIAARTAADLDIAAKTLSEETGRRIVPVPTDTGDQASVDALVARAVAELGGVDILVNSAATPWSANKPTDFAATTDDVVRNEVEIKVLGCLRTARAVAPYLIAQGWGRIINISGLGARSANSIAQTVRNVSVAAVTKNLADELGPHGINVTVVHPGRTRTERLAARLAEESAETGTPVAELEQQIAKNSVNRLIDASEVADVVAFLASPRSIGITGDAIAVGGGVPGAVYY</sequence>
<dbReference type="InterPro" id="IPR002347">
    <property type="entry name" value="SDR_fam"/>
</dbReference>
<evidence type="ECO:0000313" key="7">
    <source>
        <dbReference type="Proteomes" id="UP000317573"/>
    </source>
</evidence>
<keyword evidence="3" id="KW-0964">Secreted</keyword>
<reference evidence="6 7" key="1">
    <citation type="submission" date="2019-07" db="EMBL/GenBank/DDBJ databases">
        <title>Genome sequencing of lignin-degrading bacterial isolates.</title>
        <authorList>
            <person name="Gladden J."/>
        </authorList>
    </citation>
    <scope>NUCLEOTIDE SEQUENCE [LARGE SCALE GENOMIC DNA]</scope>
    <source>
        <strain evidence="6 7">J45</strain>
    </source>
</reference>
<name>A0A562E6X5_RHORH</name>
<comment type="caution">
    <text evidence="6">The sequence shown here is derived from an EMBL/GenBank/DDBJ whole genome shotgun (WGS) entry which is preliminary data.</text>
</comment>